<dbReference type="EMBL" id="CP064795">
    <property type="protein sequence ID" value="QPG04805.1"/>
    <property type="molecule type" value="Genomic_DNA"/>
</dbReference>
<keyword evidence="3" id="KW-1185">Reference proteome</keyword>
<proteinExistence type="predicted"/>
<organism evidence="2 3">
    <name type="scientific">Salinimonas marina</name>
    <dbReference type="NCBI Taxonomy" id="2785918"/>
    <lineage>
        <taxon>Bacteria</taxon>
        <taxon>Pseudomonadati</taxon>
        <taxon>Pseudomonadota</taxon>
        <taxon>Gammaproteobacteria</taxon>
        <taxon>Alteromonadales</taxon>
        <taxon>Alteromonadaceae</taxon>
        <taxon>Alteromonas/Salinimonas group</taxon>
        <taxon>Salinimonas</taxon>
    </lineage>
</organism>
<dbReference type="SMART" id="SM00855">
    <property type="entry name" value="PGAM"/>
    <property type="match status" value="1"/>
</dbReference>
<dbReference type="CDD" id="cd07067">
    <property type="entry name" value="HP_PGM_like"/>
    <property type="match status" value="1"/>
</dbReference>
<dbReference type="AlphaFoldDB" id="A0A7S9HC46"/>
<evidence type="ECO:0000256" key="1">
    <source>
        <dbReference type="ARBA" id="ARBA00022801"/>
    </source>
</evidence>
<reference evidence="2 3" key="1">
    <citation type="submission" date="2020-11" db="EMBL/GenBank/DDBJ databases">
        <title>Complete genome sequence for Salinimonas sp. strain G2-b.</title>
        <authorList>
            <person name="Park S.-J."/>
        </authorList>
    </citation>
    <scope>NUCLEOTIDE SEQUENCE [LARGE SCALE GENOMIC DNA]</scope>
    <source>
        <strain evidence="2 3">G2-b</strain>
    </source>
</reference>
<dbReference type="InterPro" id="IPR029033">
    <property type="entry name" value="His_PPase_superfam"/>
</dbReference>
<dbReference type="InterPro" id="IPR051021">
    <property type="entry name" value="Mito_Ser/Thr_phosphatase"/>
</dbReference>
<dbReference type="KEGG" id="smaa:IT774_11485"/>
<dbReference type="GO" id="GO:0101006">
    <property type="term" value="F:protein histidine phosphatase activity"/>
    <property type="evidence" value="ECO:0007669"/>
    <property type="project" value="InterPro"/>
</dbReference>
<dbReference type="RefSeq" id="WP_195809897.1">
    <property type="nucleotide sequence ID" value="NZ_CP064795.1"/>
</dbReference>
<gene>
    <name evidence="2" type="primary">sixA</name>
    <name evidence="2" type="ORF">IT774_11485</name>
</gene>
<sequence length="166" mass="19147">MSRQSSDSILLFIMRHGEAEDLRRDDKSRKLTDFGRTQAVTTSRWLAKYSPDHAIDLALVSPYQRTRQTFDMMTEDNKFSEMQLCDDIIPDGDVRLAHDYIDAMLAQARKLPMNNVLVVSHMPFVSYFVDELCRTQRTALFATGSVAVIRYSLVRHQGELLEHYQG</sequence>
<evidence type="ECO:0000313" key="3">
    <source>
        <dbReference type="Proteomes" id="UP000595095"/>
    </source>
</evidence>
<dbReference type="Gene3D" id="3.40.50.1240">
    <property type="entry name" value="Phosphoglycerate mutase-like"/>
    <property type="match status" value="1"/>
</dbReference>
<dbReference type="NCBIfam" id="TIGR00249">
    <property type="entry name" value="sixA"/>
    <property type="match status" value="1"/>
</dbReference>
<dbReference type="InterPro" id="IPR004449">
    <property type="entry name" value="SixA"/>
</dbReference>
<dbReference type="InterPro" id="IPR013078">
    <property type="entry name" value="His_Pase_superF_clade-1"/>
</dbReference>
<keyword evidence="1" id="KW-0378">Hydrolase</keyword>
<dbReference type="Proteomes" id="UP000595095">
    <property type="component" value="Chromosome"/>
</dbReference>
<dbReference type="GO" id="GO:0005737">
    <property type="term" value="C:cytoplasm"/>
    <property type="evidence" value="ECO:0007669"/>
    <property type="project" value="InterPro"/>
</dbReference>
<dbReference type="Pfam" id="PF00300">
    <property type="entry name" value="His_Phos_1"/>
    <property type="match status" value="1"/>
</dbReference>
<name>A0A7S9HC46_9ALTE</name>
<dbReference type="SUPFAM" id="SSF53254">
    <property type="entry name" value="Phosphoglycerate mutase-like"/>
    <property type="match status" value="1"/>
</dbReference>
<accession>A0A7S9HC46</accession>
<protein>
    <submittedName>
        <fullName evidence="2">Phosphohistidine phosphatase SixA</fullName>
    </submittedName>
</protein>
<dbReference type="PANTHER" id="PTHR20935:SF1">
    <property type="entry name" value="SLL1549 PROTEIN"/>
    <property type="match status" value="1"/>
</dbReference>
<evidence type="ECO:0000313" key="2">
    <source>
        <dbReference type="EMBL" id="QPG04805.1"/>
    </source>
</evidence>
<dbReference type="PANTHER" id="PTHR20935">
    <property type="entry name" value="PHOSPHOGLYCERATE MUTASE-RELATED"/>
    <property type="match status" value="1"/>
</dbReference>